<dbReference type="PANTHER" id="PTHR30204:SF89">
    <property type="entry name" value="HTH MERR-TYPE DOMAIN-CONTAINING PROTEIN"/>
    <property type="match status" value="1"/>
</dbReference>
<protein>
    <submittedName>
        <fullName evidence="3">MerR HTH family regulatory protein</fullName>
    </submittedName>
</protein>
<dbReference type="Proteomes" id="UP000214355">
    <property type="component" value="Chromosome I"/>
</dbReference>
<accession>A0A1H2LJ33</accession>
<gene>
    <name evidence="3" type="ORF">SAMN04489737_1388</name>
</gene>
<evidence type="ECO:0000313" key="3">
    <source>
        <dbReference type="EMBL" id="SDU81027.1"/>
    </source>
</evidence>
<dbReference type="OrthoDB" id="3191171at2"/>
<dbReference type="GeneID" id="65345118"/>
<dbReference type="SMART" id="SM00422">
    <property type="entry name" value="HTH_MERR"/>
    <property type="match status" value="1"/>
</dbReference>
<dbReference type="RefSeq" id="WP_091281455.1">
    <property type="nucleotide sequence ID" value="NZ_JABAPH010000012.1"/>
</dbReference>
<feature type="domain" description="HTH merR-type" evidence="2">
    <location>
        <begin position="50"/>
        <end position="102"/>
    </location>
</feature>
<dbReference type="EMBL" id="LT629804">
    <property type="protein sequence ID" value="SDU81027.1"/>
    <property type="molecule type" value="Genomic_DNA"/>
</dbReference>
<dbReference type="GO" id="GO:0003677">
    <property type="term" value="F:DNA binding"/>
    <property type="evidence" value="ECO:0007669"/>
    <property type="project" value="UniProtKB-KW"/>
</dbReference>
<dbReference type="InterPro" id="IPR000551">
    <property type="entry name" value="MerR-type_HTH_dom"/>
</dbReference>
<name>A0A1H2LJ33_9ACTO</name>
<proteinExistence type="predicted"/>
<dbReference type="PANTHER" id="PTHR30204">
    <property type="entry name" value="REDOX-CYCLING DRUG-SENSING TRANSCRIPTIONAL ACTIVATOR SOXR"/>
    <property type="match status" value="1"/>
</dbReference>
<keyword evidence="1" id="KW-0238">DNA-binding</keyword>
<dbReference type="InterPro" id="IPR047057">
    <property type="entry name" value="MerR_fam"/>
</dbReference>
<evidence type="ECO:0000313" key="4">
    <source>
        <dbReference type="Proteomes" id="UP000214355"/>
    </source>
</evidence>
<dbReference type="Gene3D" id="1.10.1660.10">
    <property type="match status" value="1"/>
</dbReference>
<dbReference type="Pfam" id="PF13411">
    <property type="entry name" value="MerR_1"/>
    <property type="match status" value="1"/>
</dbReference>
<dbReference type="AlphaFoldDB" id="A0A1H2LJ33"/>
<dbReference type="InterPro" id="IPR009061">
    <property type="entry name" value="DNA-bd_dom_put_sf"/>
</dbReference>
<evidence type="ECO:0000259" key="2">
    <source>
        <dbReference type="PROSITE" id="PS50937"/>
    </source>
</evidence>
<dbReference type="CDD" id="cd00592">
    <property type="entry name" value="HTH_MerR-like"/>
    <property type="match status" value="1"/>
</dbReference>
<organism evidence="3 4">
    <name type="scientific">Arcanobacterium phocae</name>
    <dbReference type="NCBI Taxonomy" id="131112"/>
    <lineage>
        <taxon>Bacteria</taxon>
        <taxon>Bacillati</taxon>
        <taxon>Actinomycetota</taxon>
        <taxon>Actinomycetes</taxon>
        <taxon>Actinomycetales</taxon>
        <taxon>Actinomycetaceae</taxon>
        <taxon>Arcanobacterium</taxon>
    </lineage>
</organism>
<reference evidence="4" key="1">
    <citation type="submission" date="2016-10" db="EMBL/GenBank/DDBJ databases">
        <authorList>
            <person name="Varghese N."/>
            <person name="Submissions S."/>
        </authorList>
    </citation>
    <scope>NUCLEOTIDE SEQUENCE [LARGE SCALE GENOMIC DNA]</scope>
    <source>
        <strain evidence="4">DSM 10002</strain>
    </source>
</reference>
<dbReference type="GO" id="GO:0003700">
    <property type="term" value="F:DNA-binding transcription factor activity"/>
    <property type="evidence" value="ECO:0007669"/>
    <property type="project" value="InterPro"/>
</dbReference>
<dbReference type="PROSITE" id="PS50937">
    <property type="entry name" value="HTH_MERR_2"/>
    <property type="match status" value="1"/>
</dbReference>
<evidence type="ECO:0000256" key="1">
    <source>
        <dbReference type="ARBA" id="ARBA00023125"/>
    </source>
</evidence>
<dbReference type="STRING" id="131112.SAMN04489737_1388"/>
<keyword evidence="4" id="KW-1185">Reference proteome</keyword>
<dbReference type="SUPFAM" id="SSF46955">
    <property type="entry name" value="Putative DNA-binding domain"/>
    <property type="match status" value="1"/>
</dbReference>
<sequence>MSADRAQHSELSSATTLSWPQDVSHEGTLKIGEVIDLLSREFPFLAASKIRYFESQNLIEPQRTASNQRLFSLADVERLRFILIEQRDRYVALPQIKEMLRQLDMGEGSTAHPGRMRAVAENEVSKPSPGTRLHIRELAALVGASYSDIERLIDAKVLTPDSRGRLTAQAVDIVRYVLLLEEKGMDIRQLRAVRHSAHSHAAHVVSMLATERAKNTPLAKERVIAESGEFATLITNFYRALLLESIDVELR</sequence>